<dbReference type="EMBL" id="JBEYBF010000002">
    <property type="protein sequence ID" value="MEU1951380.1"/>
    <property type="molecule type" value="Genomic_DNA"/>
</dbReference>
<dbReference type="Proteomes" id="UP001550628">
    <property type="component" value="Unassembled WGS sequence"/>
</dbReference>
<protein>
    <submittedName>
        <fullName evidence="2">DUF6186 family protein</fullName>
    </submittedName>
</protein>
<dbReference type="GeneID" id="96246805"/>
<dbReference type="RefSeq" id="WP_030524921.1">
    <property type="nucleotide sequence ID" value="NZ_JBEYBD010000003.1"/>
</dbReference>
<sequence>MSDRVIIILGFVLVLVVTLGMVAVTYVRRDLVAPLGETIAYLTRTRVARIAAVLVWAWVGWHFLAR</sequence>
<keyword evidence="1" id="KW-0472">Membrane</keyword>
<feature type="transmembrane region" description="Helical" evidence="1">
    <location>
        <begin position="6"/>
        <end position="27"/>
    </location>
</feature>
<gene>
    <name evidence="2" type="ORF">ABZ510_05915</name>
</gene>
<evidence type="ECO:0000313" key="2">
    <source>
        <dbReference type="EMBL" id="MEU1951380.1"/>
    </source>
</evidence>
<evidence type="ECO:0000313" key="3">
    <source>
        <dbReference type="Proteomes" id="UP001550628"/>
    </source>
</evidence>
<feature type="transmembrane region" description="Helical" evidence="1">
    <location>
        <begin position="47"/>
        <end position="64"/>
    </location>
</feature>
<dbReference type="InterPro" id="IPR046177">
    <property type="entry name" value="DUF6186"/>
</dbReference>
<name>A0ABV2WKI0_9NOCA</name>
<proteinExistence type="predicted"/>
<organism evidence="2 3">
    <name type="scientific">Nocardia rhamnosiphila</name>
    <dbReference type="NCBI Taxonomy" id="426716"/>
    <lineage>
        <taxon>Bacteria</taxon>
        <taxon>Bacillati</taxon>
        <taxon>Actinomycetota</taxon>
        <taxon>Actinomycetes</taxon>
        <taxon>Mycobacteriales</taxon>
        <taxon>Nocardiaceae</taxon>
        <taxon>Nocardia</taxon>
    </lineage>
</organism>
<keyword evidence="3" id="KW-1185">Reference proteome</keyword>
<keyword evidence="1" id="KW-1133">Transmembrane helix</keyword>
<comment type="caution">
    <text evidence="2">The sequence shown here is derived from an EMBL/GenBank/DDBJ whole genome shotgun (WGS) entry which is preliminary data.</text>
</comment>
<evidence type="ECO:0000256" key="1">
    <source>
        <dbReference type="SAM" id="Phobius"/>
    </source>
</evidence>
<reference evidence="2 3" key="1">
    <citation type="submission" date="2024-06" db="EMBL/GenBank/DDBJ databases">
        <title>The Natural Products Discovery Center: Release of the First 8490 Sequenced Strains for Exploring Actinobacteria Biosynthetic Diversity.</title>
        <authorList>
            <person name="Kalkreuter E."/>
            <person name="Kautsar S.A."/>
            <person name="Yang D."/>
            <person name="Bader C.D."/>
            <person name="Teijaro C.N."/>
            <person name="Fluegel L."/>
            <person name="Davis C.M."/>
            <person name="Simpson J.R."/>
            <person name="Lauterbach L."/>
            <person name="Steele A.D."/>
            <person name="Gui C."/>
            <person name="Meng S."/>
            <person name="Li G."/>
            <person name="Viehrig K."/>
            <person name="Ye F."/>
            <person name="Su P."/>
            <person name="Kiefer A.F."/>
            <person name="Nichols A."/>
            <person name="Cepeda A.J."/>
            <person name="Yan W."/>
            <person name="Fan B."/>
            <person name="Jiang Y."/>
            <person name="Adhikari A."/>
            <person name="Zheng C.-J."/>
            <person name="Schuster L."/>
            <person name="Cowan T.M."/>
            <person name="Smanski M.J."/>
            <person name="Chevrette M.G."/>
            <person name="De Carvalho L.P.S."/>
            <person name="Shen B."/>
        </authorList>
    </citation>
    <scope>NUCLEOTIDE SEQUENCE [LARGE SCALE GENOMIC DNA]</scope>
    <source>
        <strain evidence="2 3">NPDC019708</strain>
    </source>
</reference>
<dbReference type="Pfam" id="PF19684">
    <property type="entry name" value="DUF6186"/>
    <property type="match status" value="1"/>
</dbReference>
<keyword evidence="1" id="KW-0812">Transmembrane</keyword>
<accession>A0ABV2WKI0</accession>